<dbReference type="Pfam" id="PF24758">
    <property type="entry name" value="LRR_At5g56370"/>
    <property type="match status" value="1"/>
</dbReference>
<keyword evidence="3" id="KW-0560">Oxidoreductase</keyword>
<dbReference type="InterPro" id="IPR026992">
    <property type="entry name" value="DIOX_N"/>
</dbReference>
<comment type="caution">
    <text evidence="7">The sequence shown here is derived from an EMBL/GenBank/DDBJ whole genome shotgun (WGS) entry which is preliminary data.</text>
</comment>
<dbReference type="InterPro" id="IPR036047">
    <property type="entry name" value="F-box-like_dom_sf"/>
</dbReference>
<evidence type="ECO:0000256" key="1">
    <source>
        <dbReference type="ARBA" id="ARBA00008056"/>
    </source>
</evidence>
<dbReference type="SUPFAM" id="SSF52047">
    <property type="entry name" value="RNI-like"/>
    <property type="match status" value="1"/>
</dbReference>
<dbReference type="Pfam" id="PF03171">
    <property type="entry name" value="2OG-FeII_Oxy"/>
    <property type="match status" value="1"/>
</dbReference>
<name>A0AAD8RUB0_LOLMU</name>
<dbReference type="GO" id="GO:0046872">
    <property type="term" value="F:metal ion binding"/>
    <property type="evidence" value="ECO:0007669"/>
    <property type="project" value="UniProtKB-KW"/>
</dbReference>
<dbReference type="InterPro" id="IPR053781">
    <property type="entry name" value="F-box_AtFBL13-like"/>
</dbReference>
<keyword evidence="2" id="KW-0479">Metal-binding</keyword>
<gene>
    <name evidence="7" type="ORF">QYE76_005122</name>
</gene>
<evidence type="ECO:0000259" key="6">
    <source>
        <dbReference type="PROSITE" id="PS51471"/>
    </source>
</evidence>
<feature type="domain" description="Fe2OG dioxygenase" evidence="6">
    <location>
        <begin position="765"/>
        <end position="866"/>
    </location>
</feature>
<evidence type="ECO:0000256" key="2">
    <source>
        <dbReference type="ARBA" id="ARBA00022723"/>
    </source>
</evidence>
<dbReference type="FunFam" id="2.60.120.330:FF:000018">
    <property type="entry name" value="2-oxoglutarate (2OG) and Fe(II)-dependent oxygenase superfamily protein"/>
    <property type="match status" value="1"/>
</dbReference>
<dbReference type="Gene3D" id="3.80.10.10">
    <property type="entry name" value="Ribonuclease Inhibitor"/>
    <property type="match status" value="1"/>
</dbReference>
<feature type="region of interest" description="Disordered" evidence="5">
    <location>
        <begin position="407"/>
        <end position="478"/>
    </location>
</feature>
<dbReference type="PROSITE" id="PS51471">
    <property type="entry name" value="FE2OG_OXY"/>
    <property type="match status" value="1"/>
</dbReference>
<dbReference type="CDD" id="cd22160">
    <property type="entry name" value="F-box_AtFBL13-like"/>
    <property type="match status" value="1"/>
</dbReference>
<keyword evidence="8" id="KW-1185">Reference proteome</keyword>
<evidence type="ECO:0000256" key="4">
    <source>
        <dbReference type="ARBA" id="ARBA00023004"/>
    </source>
</evidence>
<sequence length="905" mass="101437">MAAASDSGGGSKRRRMDDEGDQGIGNTEAATEEEEDRISALPEALRLHILGLLPFKSAVRTGALSAQWRALWTHRWPAPSSLDLRLDTLTAAPPILESLERLGHRRFDRFSLSFQIRNGELKPDGVQRILDYAAACSVADLSVDNAHAAFAFLFKLRLPRGDPYLTRLALAGIRVGLSKPFSAQFHTFPALEAISLHGVKLSDYTVENLVAASPLLHTLELCYCEGLRFVSVAAAGSQLRSLTVAECEWVRDVSTMEASTLRSFRYSGCYIRALTIPATCPLADLYICFGGSAGHSREDRPGTPLFCFGWPPEVPRNWLQALTNLSDLTVLTLCSSALRRVSAKARERSLARSAAPCKLKNLRELQLLMFAMYDSSLEDIYVFLVACCPSLLERLFVELPTNSHYYRPDLEPSESEDELLESVEELPGKEPPEEDGPEEESSEEEEELLEEEASEEMESEEDWSDEELSDGGQSEEEPVKGFLENLKLLKMTNFKGSDNEMILARLSPKIVMESAGDKDGEELANVGTHDMPTRYVARGNEQDWPAVVRVPRRLGQPDAKLGQGGRPLSGQNWHLQELAAAVQEPPSRYVRPEQDRQHGLMSADEMPEPIPLVDLSRLTDADEADKLRAALQTWGLFLATNHGIEDSLMDAMMSASREFFRQPIKEKKKCSNLVVEGKPFEVEGYGNDKIGSQDQILDWNDRLHLKLEPEDERNFAKWPTHPESFRDVLHEYALKTKRVRDLILRSIAKLVEIDEDYFVNQISDKASGFARFNYYPPCPRPDLVLGLKPHSDGGLVTILFVDQDVGGLQVQRDGKWYNVPAKPYTLVINLADCMEIMNNGIFRSPVHRVVTNAEKERLSLAVFYAVDKETMLEPAPGLLDEKRPSRYRKLKANDFVLGLFETLKI</sequence>
<organism evidence="7 8">
    <name type="scientific">Lolium multiflorum</name>
    <name type="common">Italian ryegrass</name>
    <name type="synonym">Lolium perenne subsp. multiflorum</name>
    <dbReference type="NCBI Taxonomy" id="4521"/>
    <lineage>
        <taxon>Eukaryota</taxon>
        <taxon>Viridiplantae</taxon>
        <taxon>Streptophyta</taxon>
        <taxon>Embryophyta</taxon>
        <taxon>Tracheophyta</taxon>
        <taxon>Spermatophyta</taxon>
        <taxon>Magnoliopsida</taxon>
        <taxon>Liliopsida</taxon>
        <taxon>Poales</taxon>
        <taxon>Poaceae</taxon>
        <taxon>BOP clade</taxon>
        <taxon>Pooideae</taxon>
        <taxon>Poodae</taxon>
        <taxon>Poeae</taxon>
        <taxon>Poeae Chloroplast Group 2 (Poeae type)</taxon>
        <taxon>Loliodinae</taxon>
        <taxon>Loliinae</taxon>
        <taxon>Lolium</taxon>
    </lineage>
</organism>
<dbReference type="EMBL" id="JAUUTY010000005">
    <property type="protein sequence ID" value="KAK1630807.1"/>
    <property type="molecule type" value="Genomic_DNA"/>
</dbReference>
<dbReference type="Gene3D" id="2.60.120.330">
    <property type="entry name" value="B-lactam Antibiotic, Isopenicillin N Synthase, Chain"/>
    <property type="match status" value="1"/>
</dbReference>
<evidence type="ECO:0000256" key="5">
    <source>
        <dbReference type="SAM" id="MobiDB-lite"/>
    </source>
</evidence>
<feature type="compositionally biased region" description="Acidic residues" evidence="5">
    <location>
        <begin position="411"/>
        <end position="424"/>
    </location>
</feature>
<comment type="similarity">
    <text evidence="1">Belongs to the iron/ascorbate-dependent oxidoreductase family.</text>
</comment>
<reference evidence="7" key="1">
    <citation type="submission" date="2023-07" db="EMBL/GenBank/DDBJ databases">
        <title>A chromosome-level genome assembly of Lolium multiflorum.</title>
        <authorList>
            <person name="Chen Y."/>
            <person name="Copetti D."/>
            <person name="Kolliker R."/>
            <person name="Studer B."/>
        </authorList>
    </citation>
    <scope>NUCLEOTIDE SEQUENCE</scope>
    <source>
        <strain evidence="7">02402/16</strain>
        <tissue evidence="7">Leaf</tissue>
    </source>
</reference>
<dbReference type="Pfam" id="PF14226">
    <property type="entry name" value="DIOX_N"/>
    <property type="match status" value="1"/>
</dbReference>
<dbReference type="PANTHER" id="PTHR47991">
    <property type="entry name" value="OXOGLUTARATE/IRON-DEPENDENT DIOXYGENASE"/>
    <property type="match status" value="1"/>
</dbReference>
<evidence type="ECO:0000256" key="3">
    <source>
        <dbReference type="ARBA" id="ARBA00023002"/>
    </source>
</evidence>
<dbReference type="InterPro" id="IPR027443">
    <property type="entry name" value="IPNS-like_sf"/>
</dbReference>
<evidence type="ECO:0000313" key="7">
    <source>
        <dbReference type="EMBL" id="KAK1630807.1"/>
    </source>
</evidence>
<dbReference type="InterPro" id="IPR032675">
    <property type="entry name" value="LRR_dom_sf"/>
</dbReference>
<feature type="region of interest" description="Disordered" evidence="5">
    <location>
        <begin position="1"/>
        <end position="37"/>
    </location>
</feature>
<dbReference type="GO" id="GO:0016491">
    <property type="term" value="F:oxidoreductase activity"/>
    <property type="evidence" value="ECO:0007669"/>
    <property type="project" value="UniProtKB-KW"/>
</dbReference>
<keyword evidence="4" id="KW-0408">Iron</keyword>
<dbReference type="SUPFAM" id="SSF51197">
    <property type="entry name" value="Clavaminate synthase-like"/>
    <property type="match status" value="1"/>
</dbReference>
<feature type="compositionally biased region" description="Acidic residues" evidence="5">
    <location>
        <begin position="432"/>
        <end position="476"/>
    </location>
</feature>
<dbReference type="Proteomes" id="UP001231189">
    <property type="component" value="Unassembled WGS sequence"/>
</dbReference>
<dbReference type="AlphaFoldDB" id="A0AAD8RUB0"/>
<proteinExistence type="inferred from homology"/>
<dbReference type="Gene3D" id="1.20.1280.50">
    <property type="match status" value="1"/>
</dbReference>
<accession>A0AAD8RUB0</accession>
<protein>
    <recommendedName>
        <fullName evidence="6">Fe2OG dioxygenase domain-containing protein</fullName>
    </recommendedName>
</protein>
<dbReference type="InterPro" id="IPR050295">
    <property type="entry name" value="Plant_2OG-oxidoreductases"/>
</dbReference>
<dbReference type="InterPro" id="IPR044861">
    <property type="entry name" value="IPNS-like_FE2OG_OXY"/>
</dbReference>
<evidence type="ECO:0000313" key="8">
    <source>
        <dbReference type="Proteomes" id="UP001231189"/>
    </source>
</evidence>
<dbReference type="InterPro" id="IPR005123">
    <property type="entry name" value="Oxoglu/Fe-dep_dioxygenase_dom"/>
</dbReference>
<dbReference type="InterPro" id="IPR055411">
    <property type="entry name" value="LRR_FXL15/At3g58940/PEG3-like"/>
</dbReference>
<dbReference type="SUPFAM" id="SSF81383">
    <property type="entry name" value="F-box domain"/>
    <property type="match status" value="1"/>
</dbReference>